<dbReference type="Proteomes" id="UP000003692">
    <property type="component" value="Unassembled WGS sequence"/>
</dbReference>
<evidence type="ECO:0000313" key="1">
    <source>
        <dbReference type="EMBL" id="EFE23063.1"/>
    </source>
</evidence>
<dbReference type="AlphaFoldDB" id="D4F598"/>
<proteinExistence type="predicted"/>
<protein>
    <submittedName>
        <fullName evidence="1">Uncharacterized protein</fullName>
    </submittedName>
</protein>
<name>D4F598_EDWTA</name>
<sequence length="40" mass="4320">MTSLPLSASGECQSVKRLGNYQVKITISLAFIPSQGHMII</sequence>
<accession>D4F598</accession>
<gene>
    <name evidence="1" type="ORF">EDWATA_01926</name>
</gene>
<comment type="caution">
    <text evidence="1">The sequence shown here is derived from an EMBL/GenBank/DDBJ whole genome shotgun (WGS) entry which is preliminary data.</text>
</comment>
<evidence type="ECO:0000313" key="2">
    <source>
        <dbReference type="Proteomes" id="UP000003692"/>
    </source>
</evidence>
<dbReference type="HOGENOM" id="CLU_3288749_0_0_6"/>
<reference evidence="1 2" key="1">
    <citation type="submission" date="2010-02" db="EMBL/GenBank/DDBJ databases">
        <authorList>
            <person name="Weinstock G."/>
            <person name="Sodergren E."/>
            <person name="Clifton S."/>
            <person name="Fulton L."/>
            <person name="Fulton B."/>
            <person name="Courtney L."/>
            <person name="Fronick C."/>
            <person name="Harrison M."/>
            <person name="Strong C."/>
            <person name="Farmer C."/>
            <person name="Delahaunty K."/>
            <person name="Markovic C."/>
            <person name="Hall O."/>
            <person name="Minx P."/>
            <person name="Tomlinson C."/>
            <person name="Mitreva M."/>
            <person name="Nelson J."/>
            <person name="Hou S."/>
            <person name="Wollam A."/>
            <person name="Pepin K.H."/>
            <person name="Johnson M."/>
            <person name="Bhonagiri V."/>
            <person name="Zhang X."/>
            <person name="Suruliraj S."/>
            <person name="Warren W."/>
            <person name="Chinwalla A."/>
            <person name="Mardis E.R."/>
            <person name="Wilson R.K."/>
        </authorList>
    </citation>
    <scope>NUCLEOTIDE SEQUENCE [LARGE SCALE GENOMIC DNA]</scope>
    <source>
        <strain evidence="1 2">ATCC 23685</strain>
    </source>
</reference>
<organism evidence="1 2">
    <name type="scientific">Edwardsiella tarda ATCC 23685</name>
    <dbReference type="NCBI Taxonomy" id="500638"/>
    <lineage>
        <taxon>Bacteria</taxon>
        <taxon>Pseudomonadati</taxon>
        <taxon>Pseudomonadota</taxon>
        <taxon>Gammaproteobacteria</taxon>
        <taxon>Enterobacterales</taxon>
        <taxon>Hafniaceae</taxon>
        <taxon>Edwardsiella</taxon>
    </lineage>
</organism>
<dbReference type="EMBL" id="ADGK01000130">
    <property type="protein sequence ID" value="EFE23063.1"/>
    <property type="molecule type" value="Genomic_DNA"/>
</dbReference>